<feature type="region of interest" description="Disordered" evidence="1">
    <location>
        <begin position="260"/>
        <end position="297"/>
    </location>
</feature>
<proteinExistence type="predicted"/>
<reference evidence="2" key="2">
    <citation type="submission" date="2020-05" db="UniProtKB">
        <authorList>
            <consortium name="EnsemblMetazoa"/>
        </authorList>
    </citation>
    <scope>IDENTIFICATION</scope>
    <source>
        <strain evidence="2">IAEA</strain>
    </source>
</reference>
<dbReference type="AlphaFoldDB" id="A0A1B0C5R1"/>
<dbReference type="Proteomes" id="UP000092460">
    <property type="component" value="Unassembled WGS sequence"/>
</dbReference>
<protein>
    <submittedName>
        <fullName evidence="2">Uncharacterized protein</fullName>
    </submittedName>
</protein>
<dbReference type="EnsemblMetazoa" id="GPPI049882-RA">
    <property type="protein sequence ID" value="GPPI049882-PA"/>
    <property type="gene ID" value="GPPI049882"/>
</dbReference>
<organism evidence="2 3">
    <name type="scientific">Glossina palpalis gambiensis</name>
    <dbReference type="NCBI Taxonomy" id="67801"/>
    <lineage>
        <taxon>Eukaryota</taxon>
        <taxon>Metazoa</taxon>
        <taxon>Ecdysozoa</taxon>
        <taxon>Arthropoda</taxon>
        <taxon>Hexapoda</taxon>
        <taxon>Insecta</taxon>
        <taxon>Pterygota</taxon>
        <taxon>Neoptera</taxon>
        <taxon>Endopterygota</taxon>
        <taxon>Diptera</taxon>
        <taxon>Brachycera</taxon>
        <taxon>Muscomorpha</taxon>
        <taxon>Hippoboscoidea</taxon>
        <taxon>Glossinidae</taxon>
        <taxon>Glossina</taxon>
    </lineage>
</organism>
<evidence type="ECO:0000256" key="1">
    <source>
        <dbReference type="SAM" id="MobiDB-lite"/>
    </source>
</evidence>
<accession>A0A1B0C5R1</accession>
<evidence type="ECO:0000313" key="3">
    <source>
        <dbReference type="Proteomes" id="UP000092460"/>
    </source>
</evidence>
<dbReference type="EMBL" id="JXJN01026187">
    <property type="status" value="NOT_ANNOTATED_CDS"/>
    <property type="molecule type" value="Genomic_DNA"/>
</dbReference>
<reference evidence="3" key="1">
    <citation type="submission" date="2015-01" db="EMBL/GenBank/DDBJ databases">
        <authorList>
            <person name="Aksoy S."/>
            <person name="Warren W."/>
            <person name="Wilson R.K."/>
        </authorList>
    </citation>
    <scope>NUCLEOTIDE SEQUENCE [LARGE SCALE GENOMIC DNA]</scope>
    <source>
        <strain evidence="3">IAEA</strain>
    </source>
</reference>
<evidence type="ECO:0000313" key="2">
    <source>
        <dbReference type="EnsemblMetazoa" id="GPPI049882-PA"/>
    </source>
</evidence>
<dbReference type="VEuPathDB" id="VectorBase:GPPI049882"/>
<keyword evidence="3" id="KW-1185">Reference proteome</keyword>
<sequence length="297" mass="33473">ENVGLVPKLPLGGGGAGRLKGFCLRGGGLGIDTSAFALSESKRIMAYLLTEIALEMLGCKFYDIHGAHQEMNDFQQNTQRPENLNPAENLENIVNYRRTTSPANLQQISEKSNDKLQQIPLFKLMAKEYGIVKQQILHNKETNLEKQVDNNITSTRTAQSLVQNFVESEIVKLRCETQTLHNFRRLVEQNILKVNPISFEKYLRLFATCPSSANSKSSPVINKLPKSYIISVVIWSPIKMRDFKPTSSIAGLGGLKTYKTPQGRKDKKICGNKYSKSQRCKKKQLLPNSMRKENRNA</sequence>
<name>A0A1B0C5R1_9MUSC</name>